<dbReference type="PANTHER" id="PTHR24260">
    <property type="match status" value="1"/>
</dbReference>
<dbReference type="STRING" id="43041.A0A182KCI6"/>
<evidence type="ECO:0000256" key="9">
    <source>
        <dbReference type="ARBA" id="ARBA00024195"/>
    </source>
</evidence>
<comment type="subcellular location">
    <subcellularLocation>
        <location evidence="1">Secreted</location>
    </subcellularLocation>
</comment>
<accession>A0A182KCI6</accession>
<dbReference type="GO" id="GO:0006508">
    <property type="term" value="P:proteolysis"/>
    <property type="evidence" value="ECO:0007669"/>
    <property type="project" value="UniProtKB-KW"/>
</dbReference>
<keyword evidence="6" id="KW-0720">Serine protease</keyword>
<comment type="similarity">
    <text evidence="9">Belongs to the peptidase S1 family. CLIP subfamily.</text>
</comment>
<feature type="signal peptide" evidence="10">
    <location>
        <begin position="1"/>
        <end position="23"/>
    </location>
</feature>
<dbReference type="PRINTS" id="PR00722">
    <property type="entry name" value="CHYMOTRYPSIN"/>
</dbReference>
<dbReference type="InterPro" id="IPR043504">
    <property type="entry name" value="Peptidase_S1_PA_chymotrypsin"/>
</dbReference>
<feature type="chain" id="PRO_5008125352" description="Peptidase S1 domain-containing protein" evidence="10">
    <location>
        <begin position="24"/>
        <end position="599"/>
    </location>
</feature>
<keyword evidence="4 10" id="KW-0732">Signal</keyword>
<sequence>MVSIERGFLALIVALICCAFGEAQETIAQDTDLLECGERKVKTVYLVQHGTETKEGHWPWHTAIYHWEKTKFEYVCGGSIVDRNTILTAAHCLFTSRGKIKLDQLSVQVGRNQLSEASARSQEHQAEQLIIHPGFNPNSVADDIALIRLATDITMTRYVQPVCLWSLEPNLDLIVGRNGTVVGFGLTEHDRVSDYLRQAAIGVVDSWTCIESDREVYGATLTATMFCAGGTAGVSVCNGDSGGGMFFEIGENWYVRGIVSFMPLRENIGLCDGTKYTVFTDVAKYRGWIGQFINPTLASVRPDPLLVDNSPKLRLLNFNTCGLSPYAAGVNDSFFAFPWIGLVEVTVRGQGGRTMALCHVTLISEWYAVGPAHCFSNDGMERTLRFGDYNKTTDKDCIERNGTQICAPPVQMLPIERIFIRPDYNRVAITDDLALIELRRPANISQPNVRPICLPVTVDLRSYKPSTYTLAGFPAQGDRIVTSHPSYLNSVNCQERYNAVNFPLRKSHTQICALAELSTNRTEPCERMLSGAVLQTVQQFGRKARYFLQGVLSFGARDCDPTVPEIYTNVPIYLDWILYNMREFRRAEQDTREQLIFTS</sequence>
<dbReference type="AlphaFoldDB" id="A0A182KCI6"/>
<keyword evidence="7" id="KW-0865">Zymogen</keyword>
<dbReference type="InterPro" id="IPR009003">
    <property type="entry name" value="Peptidase_S1_PA"/>
</dbReference>
<feature type="domain" description="Peptidase S1" evidence="11">
    <location>
        <begin position="326"/>
        <end position="582"/>
    </location>
</feature>
<evidence type="ECO:0000256" key="3">
    <source>
        <dbReference type="ARBA" id="ARBA00022670"/>
    </source>
</evidence>
<dbReference type="InterPro" id="IPR001314">
    <property type="entry name" value="Peptidase_S1A"/>
</dbReference>
<dbReference type="InterPro" id="IPR001254">
    <property type="entry name" value="Trypsin_dom"/>
</dbReference>
<dbReference type="InterPro" id="IPR051333">
    <property type="entry name" value="CLIP_Serine_Protease"/>
</dbReference>
<dbReference type="InterPro" id="IPR018114">
    <property type="entry name" value="TRYPSIN_HIS"/>
</dbReference>
<proteinExistence type="inferred from homology"/>
<evidence type="ECO:0000259" key="11">
    <source>
        <dbReference type="PROSITE" id="PS50240"/>
    </source>
</evidence>
<evidence type="ECO:0000256" key="6">
    <source>
        <dbReference type="ARBA" id="ARBA00022825"/>
    </source>
</evidence>
<evidence type="ECO:0000313" key="12">
    <source>
        <dbReference type="EnsemblMetazoa" id="ACHR008473-PA"/>
    </source>
</evidence>
<protein>
    <recommendedName>
        <fullName evidence="11">Peptidase S1 domain-containing protein</fullName>
    </recommendedName>
</protein>
<dbReference type="CDD" id="cd00190">
    <property type="entry name" value="Tryp_SPc"/>
    <property type="match status" value="1"/>
</dbReference>
<dbReference type="VEuPathDB" id="VectorBase:ACHR008473"/>
<keyword evidence="8" id="KW-1015">Disulfide bond</keyword>
<keyword evidence="5" id="KW-0378">Hydrolase</keyword>
<dbReference type="FunFam" id="2.40.10.10:FF:000146">
    <property type="entry name" value="Serine protease 53"/>
    <property type="match status" value="1"/>
</dbReference>
<dbReference type="Proteomes" id="UP000075881">
    <property type="component" value="Unassembled WGS sequence"/>
</dbReference>
<keyword evidence="13" id="KW-1185">Reference proteome</keyword>
<dbReference type="SMART" id="SM00020">
    <property type="entry name" value="Tryp_SPc"/>
    <property type="match status" value="2"/>
</dbReference>
<evidence type="ECO:0000256" key="10">
    <source>
        <dbReference type="SAM" id="SignalP"/>
    </source>
</evidence>
<evidence type="ECO:0000256" key="1">
    <source>
        <dbReference type="ARBA" id="ARBA00004613"/>
    </source>
</evidence>
<dbReference type="Gene3D" id="2.40.10.10">
    <property type="entry name" value="Trypsin-like serine proteases"/>
    <property type="match status" value="4"/>
</dbReference>
<dbReference type="PROSITE" id="PS50240">
    <property type="entry name" value="TRYPSIN_DOM"/>
    <property type="match status" value="2"/>
</dbReference>
<reference evidence="12" key="2">
    <citation type="submission" date="2020-05" db="UniProtKB">
        <authorList>
            <consortium name="EnsemblMetazoa"/>
        </authorList>
    </citation>
    <scope>IDENTIFICATION</scope>
    <source>
        <strain evidence="12">ACHKN1017</strain>
    </source>
</reference>
<feature type="domain" description="Peptidase S1" evidence="11">
    <location>
        <begin position="47"/>
        <end position="294"/>
    </location>
</feature>
<evidence type="ECO:0000313" key="13">
    <source>
        <dbReference type="Proteomes" id="UP000075881"/>
    </source>
</evidence>
<reference evidence="13" key="1">
    <citation type="submission" date="2013-03" db="EMBL/GenBank/DDBJ databases">
        <title>The Genome Sequence of Anopheles christyi ACHKN1017.</title>
        <authorList>
            <consortium name="The Broad Institute Genomics Platform"/>
            <person name="Neafsey D.E."/>
            <person name="Besansky N."/>
            <person name="Walker B."/>
            <person name="Young S.K."/>
            <person name="Zeng Q."/>
            <person name="Gargeya S."/>
            <person name="Fitzgerald M."/>
            <person name="Haas B."/>
            <person name="Abouelleil A."/>
            <person name="Allen A.W."/>
            <person name="Alvarado L."/>
            <person name="Arachchi H.M."/>
            <person name="Berlin A.M."/>
            <person name="Chapman S.B."/>
            <person name="Gainer-Dewar J."/>
            <person name="Goldberg J."/>
            <person name="Griggs A."/>
            <person name="Gujja S."/>
            <person name="Hansen M."/>
            <person name="Howarth C."/>
            <person name="Imamovic A."/>
            <person name="Ireland A."/>
            <person name="Larimer J."/>
            <person name="McCowan C."/>
            <person name="Murphy C."/>
            <person name="Pearson M."/>
            <person name="Poon T.W."/>
            <person name="Priest M."/>
            <person name="Roberts A."/>
            <person name="Saif S."/>
            <person name="Shea T."/>
            <person name="Sisk P."/>
            <person name="Sykes S."/>
            <person name="Wortman J."/>
            <person name="Nusbaum C."/>
            <person name="Birren B."/>
        </authorList>
    </citation>
    <scope>NUCLEOTIDE SEQUENCE [LARGE SCALE GENOMIC DNA]</scope>
    <source>
        <strain evidence="13">ACHKN1017</strain>
    </source>
</reference>
<evidence type="ECO:0000256" key="5">
    <source>
        <dbReference type="ARBA" id="ARBA00022801"/>
    </source>
</evidence>
<dbReference type="Pfam" id="PF00089">
    <property type="entry name" value="Trypsin"/>
    <property type="match status" value="2"/>
</dbReference>
<dbReference type="EnsemblMetazoa" id="ACHR008473-RA">
    <property type="protein sequence ID" value="ACHR008473-PA"/>
    <property type="gene ID" value="ACHR008473"/>
</dbReference>
<evidence type="ECO:0000256" key="4">
    <source>
        <dbReference type="ARBA" id="ARBA00022729"/>
    </source>
</evidence>
<dbReference type="GO" id="GO:0005576">
    <property type="term" value="C:extracellular region"/>
    <property type="evidence" value="ECO:0007669"/>
    <property type="project" value="UniProtKB-SubCell"/>
</dbReference>
<evidence type="ECO:0000256" key="8">
    <source>
        <dbReference type="ARBA" id="ARBA00023157"/>
    </source>
</evidence>
<dbReference type="PROSITE" id="PS00134">
    <property type="entry name" value="TRYPSIN_HIS"/>
    <property type="match status" value="1"/>
</dbReference>
<organism evidence="12 13">
    <name type="scientific">Anopheles christyi</name>
    <dbReference type="NCBI Taxonomy" id="43041"/>
    <lineage>
        <taxon>Eukaryota</taxon>
        <taxon>Metazoa</taxon>
        <taxon>Ecdysozoa</taxon>
        <taxon>Arthropoda</taxon>
        <taxon>Hexapoda</taxon>
        <taxon>Insecta</taxon>
        <taxon>Pterygota</taxon>
        <taxon>Neoptera</taxon>
        <taxon>Endopterygota</taxon>
        <taxon>Diptera</taxon>
        <taxon>Nematocera</taxon>
        <taxon>Culicoidea</taxon>
        <taxon>Culicidae</taxon>
        <taxon>Anophelinae</taxon>
        <taxon>Anopheles</taxon>
    </lineage>
</organism>
<dbReference type="SUPFAM" id="SSF50494">
    <property type="entry name" value="Trypsin-like serine proteases"/>
    <property type="match status" value="2"/>
</dbReference>
<dbReference type="GO" id="GO:0004252">
    <property type="term" value="F:serine-type endopeptidase activity"/>
    <property type="evidence" value="ECO:0007669"/>
    <property type="project" value="InterPro"/>
</dbReference>
<dbReference type="PANTHER" id="PTHR24260:SF136">
    <property type="entry name" value="GH08193P-RELATED"/>
    <property type="match status" value="1"/>
</dbReference>
<keyword evidence="2" id="KW-0964">Secreted</keyword>
<evidence type="ECO:0000256" key="2">
    <source>
        <dbReference type="ARBA" id="ARBA00022525"/>
    </source>
</evidence>
<keyword evidence="3" id="KW-0645">Protease</keyword>
<name>A0A182KCI6_9DIPT</name>
<evidence type="ECO:0000256" key="7">
    <source>
        <dbReference type="ARBA" id="ARBA00023145"/>
    </source>
</evidence>